<dbReference type="Proteomes" id="UP000449846">
    <property type="component" value="Unassembled WGS sequence"/>
</dbReference>
<gene>
    <name evidence="1" type="ORF">GL300_18120</name>
</gene>
<dbReference type="InterPro" id="IPR044925">
    <property type="entry name" value="His-Me_finger_sf"/>
</dbReference>
<dbReference type="AlphaFoldDB" id="A0A844HPS1"/>
<dbReference type="EMBL" id="WMIG01000013">
    <property type="protein sequence ID" value="MTH61129.1"/>
    <property type="molecule type" value="Genomic_DNA"/>
</dbReference>
<organism evidence="1 2">
    <name type="scientific">Paracoccus litorisediminis</name>
    <dbReference type="NCBI Taxonomy" id="2006130"/>
    <lineage>
        <taxon>Bacteria</taxon>
        <taxon>Pseudomonadati</taxon>
        <taxon>Pseudomonadota</taxon>
        <taxon>Alphaproteobacteria</taxon>
        <taxon>Rhodobacterales</taxon>
        <taxon>Paracoccaceae</taxon>
        <taxon>Paracoccus</taxon>
    </lineage>
</organism>
<evidence type="ECO:0008006" key="3">
    <source>
        <dbReference type="Google" id="ProtNLM"/>
    </source>
</evidence>
<dbReference type="OrthoDB" id="4313779at2"/>
<evidence type="ECO:0000313" key="2">
    <source>
        <dbReference type="Proteomes" id="UP000449846"/>
    </source>
</evidence>
<proteinExistence type="predicted"/>
<comment type="caution">
    <text evidence="1">The sequence shown here is derived from an EMBL/GenBank/DDBJ whole genome shotgun (WGS) entry which is preliminary data.</text>
</comment>
<dbReference type="Gene3D" id="3.90.75.20">
    <property type="match status" value="1"/>
</dbReference>
<accession>A0A844HPS1</accession>
<reference evidence="1 2" key="1">
    <citation type="submission" date="2019-11" db="EMBL/GenBank/DDBJ databases">
        <authorList>
            <person name="Dong K."/>
        </authorList>
    </citation>
    <scope>NUCLEOTIDE SEQUENCE [LARGE SCALE GENOMIC DNA]</scope>
    <source>
        <strain evidence="1 2">NBRC 112902</strain>
    </source>
</reference>
<dbReference type="SUPFAM" id="SSF54060">
    <property type="entry name" value="His-Me finger endonucleases"/>
    <property type="match status" value="1"/>
</dbReference>
<keyword evidence="2" id="KW-1185">Reference proteome</keyword>
<protein>
    <recommendedName>
        <fullName evidence="3">HNH endonuclease</fullName>
    </recommendedName>
</protein>
<evidence type="ECO:0000313" key="1">
    <source>
        <dbReference type="EMBL" id="MTH61129.1"/>
    </source>
</evidence>
<dbReference type="RefSeq" id="WP_155041071.1">
    <property type="nucleotide sequence ID" value="NZ_WMIG01000013.1"/>
</dbReference>
<sequence>MTVAFNRDLWIKDMIRRRYLIVHEDGSIFRCIKADDAGNLLSTEYRQIKVQVHKKSGRVYFNAKWRGITKSYLVNRVVAIRFLPNPLNLPQVNHVDGDKEHNYLRQPTQELRDKWGEFQLEWSSGADNERHAHRTGLKSGRGSANSNAKLTADQVLAIRASRKTPTELACEYMVGRSTILNVLNGKSWSHL</sequence>
<name>A0A844HPS1_9RHOB</name>